<dbReference type="EnsemblMetazoa" id="ASIC004189-RA">
    <property type="protein sequence ID" value="ASIC004189-PA"/>
    <property type="gene ID" value="ASIC004189"/>
</dbReference>
<organism evidence="1">
    <name type="scientific">Anopheles sinensis</name>
    <name type="common">Mosquito</name>
    <dbReference type="NCBI Taxonomy" id="74873"/>
    <lineage>
        <taxon>Eukaryota</taxon>
        <taxon>Metazoa</taxon>
        <taxon>Ecdysozoa</taxon>
        <taxon>Arthropoda</taxon>
        <taxon>Hexapoda</taxon>
        <taxon>Insecta</taxon>
        <taxon>Pterygota</taxon>
        <taxon>Neoptera</taxon>
        <taxon>Endopterygota</taxon>
        <taxon>Diptera</taxon>
        <taxon>Nematocera</taxon>
        <taxon>Culicoidea</taxon>
        <taxon>Culicidae</taxon>
        <taxon>Anophelinae</taxon>
        <taxon>Anopheles</taxon>
    </lineage>
</organism>
<sequence>MLHFRAFLHLPEANGRGAAVSGLPERPRERVEIVGKFPAGTVWESARNLHSPDMFSSRSPNTAVTYNEPLGKRYVVV</sequence>
<keyword evidence="3" id="KW-1185">Reference proteome</keyword>
<proteinExistence type="predicted"/>
<dbReference type="Proteomes" id="UP000030765">
    <property type="component" value="Unassembled WGS sequence"/>
</dbReference>
<evidence type="ECO:0000313" key="3">
    <source>
        <dbReference type="Proteomes" id="UP000030765"/>
    </source>
</evidence>
<dbReference type="AlphaFoldDB" id="A0A084VG97"/>
<evidence type="ECO:0000313" key="1">
    <source>
        <dbReference type="EMBL" id="KFB36991.1"/>
    </source>
</evidence>
<dbReference type="EMBL" id="ATLV01012732">
    <property type="status" value="NOT_ANNOTATED_CDS"/>
    <property type="molecule type" value="Genomic_DNA"/>
</dbReference>
<accession>A0A084VG97</accession>
<name>A0A084VG97_ANOSI</name>
<protein>
    <submittedName>
        <fullName evidence="1 2">Uncharacterized protein</fullName>
    </submittedName>
</protein>
<evidence type="ECO:0000313" key="2">
    <source>
        <dbReference type="EnsemblMetazoa" id="ASIC004189-PA"/>
    </source>
</evidence>
<reference evidence="1 3" key="1">
    <citation type="journal article" date="2014" name="BMC Genomics">
        <title>Genome sequence of Anopheles sinensis provides insight into genetics basis of mosquito competence for malaria parasites.</title>
        <authorList>
            <person name="Zhou D."/>
            <person name="Zhang D."/>
            <person name="Ding G."/>
            <person name="Shi L."/>
            <person name="Hou Q."/>
            <person name="Ye Y."/>
            <person name="Xu Y."/>
            <person name="Zhou H."/>
            <person name="Xiong C."/>
            <person name="Li S."/>
            <person name="Yu J."/>
            <person name="Hong S."/>
            <person name="Yu X."/>
            <person name="Zou P."/>
            <person name="Chen C."/>
            <person name="Chang X."/>
            <person name="Wang W."/>
            <person name="Lv Y."/>
            <person name="Sun Y."/>
            <person name="Ma L."/>
            <person name="Shen B."/>
            <person name="Zhu C."/>
        </authorList>
    </citation>
    <scope>NUCLEOTIDE SEQUENCE [LARGE SCALE GENOMIC DNA]</scope>
</reference>
<reference evidence="2" key="2">
    <citation type="submission" date="2020-05" db="UniProtKB">
        <authorList>
            <consortium name="EnsemblMetazoa"/>
        </authorList>
    </citation>
    <scope>IDENTIFICATION</scope>
</reference>
<gene>
    <name evidence="1" type="ORF">ZHAS_00004189</name>
</gene>
<dbReference type="VEuPathDB" id="VectorBase:ASIC004189"/>
<dbReference type="EMBL" id="KE524812">
    <property type="protein sequence ID" value="KFB36991.1"/>
    <property type="molecule type" value="Genomic_DNA"/>
</dbReference>